<gene>
    <name evidence="5" type="ORF">EZJ44_03885</name>
</gene>
<dbReference type="AlphaFoldDB" id="A0A4Q9V0T7"/>
<keyword evidence="3" id="KW-0326">Glycosidase</keyword>
<comment type="similarity">
    <text evidence="1 4">Belongs to the glycosyl hydrolase 1 family.</text>
</comment>
<evidence type="ECO:0000256" key="1">
    <source>
        <dbReference type="ARBA" id="ARBA00010838"/>
    </source>
</evidence>
<evidence type="ECO:0000256" key="2">
    <source>
        <dbReference type="ARBA" id="ARBA00022801"/>
    </source>
</evidence>
<dbReference type="InterPro" id="IPR001360">
    <property type="entry name" value="Glyco_hydro_1"/>
</dbReference>
<accession>A0A4Q9V0T7</accession>
<keyword evidence="6" id="KW-1185">Reference proteome</keyword>
<sequence length="419" mass="48513">MIGTGSAALQIEGSLPRSTWHVWAETPGKVADGTSPNPTTDHWNRWREDNQLMADLNFQTARIGVDWARIEPEFRVFDAAALARYREEIDDLIAKGIHPLVTLHHFGHPLWFEELGAFNKQENIRYFIEFVERVLEYLGPVVSDWITINEPNVYATQAYLFDYGPIVNGKSWKNLRSTLRNLAVAHIQAYQLIHERIDAGERVARVGFAHHRRVFAPLNPKNPLHRIFTRVNEQLFHREIEEAFFSGKFGRFLGKPVGVKLGRYCDVIGINYYSRTAVSGLDDGVFPDVPTTDLGWEIYPQGVVIAARELYQRYRLPIWITENGTADNGDSSRLEKFRCSFILDHLKEIVASDLPIERYYHWCFVDNWEWSDGMEPRFGVVYLDRTNLERKPKPSAYMLRDLIKAGAITAEIEKKYRER</sequence>
<protein>
    <submittedName>
        <fullName evidence="5">Glycoside hydrolase family 1 protein</fullName>
    </submittedName>
</protein>
<evidence type="ECO:0000256" key="3">
    <source>
        <dbReference type="ARBA" id="ARBA00023295"/>
    </source>
</evidence>
<dbReference type="GO" id="GO:0008422">
    <property type="term" value="F:beta-glucosidase activity"/>
    <property type="evidence" value="ECO:0007669"/>
    <property type="project" value="TreeGrafter"/>
</dbReference>
<dbReference type="Gene3D" id="3.20.20.80">
    <property type="entry name" value="Glycosidases"/>
    <property type="match status" value="1"/>
</dbReference>
<comment type="caution">
    <text evidence="5">The sequence shown here is derived from an EMBL/GenBank/DDBJ whole genome shotgun (WGS) entry which is preliminary data.</text>
</comment>
<dbReference type="SUPFAM" id="SSF51445">
    <property type="entry name" value="(Trans)glycosidases"/>
    <property type="match status" value="1"/>
</dbReference>
<reference evidence="5 6" key="1">
    <citation type="submission" date="2019-02" db="EMBL/GenBank/DDBJ databases">
        <title>Arcanobacterium bovis sp. nov., isolated from the milk of a cow with mastitis.</title>
        <authorList>
            <person name="Sammra O."/>
            <person name="Foster G."/>
            <person name="Hassan A."/>
            <person name="Alssahen M."/>
            <person name="Laemmler C."/>
            <person name="Borowiak M."/>
            <person name="Malorny B."/>
            <person name="Abdulmawjood A."/>
        </authorList>
    </citation>
    <scope>NUCLEOTIDE SEQUENCE [LARGE SCALE GENOMIC DNA]</scope>
    <source>
        <strain evidence="5 6">C605018/01/1</strain>
    </source>
</reference>
<dbReference type="OrthoDB" id="9765195at2"/>
<dbReference type="PANTHER" id="PTHR10353:SF209">
    <property type="entry name" value="GALACTOLIPID GALACTOSYLTRANSFERASE SFR2, CHLOROPLASTIC"/>
    <property type="match status" value="1"/>
</dbReference>
<dbReference type="GO" id="GO:0005975">
    <property type="term" value="P:carbohydrate metabolic process"/>
    <property type="evidence" value="ECO:0007669"/>
    <property type="project" value="InterPro"/>
</dbReference>
<dbReference type="Pfam" id="PF00232">
    <property type="entry name" value="Glyco_hydro_1"/>
    <property type="match status" value="1"/>
</dbReference>
<name>A0A4Q9V0T7_9ACTO</name>
<dbReference type="PRINTS" id="PR00131">
    <property type="entry name" value="GLHYDRLASE1"/>
</dbReference>
<dbReference type="PANTHER" id="PTHR10353">
    <property type="entry name" value="GLYCOSYL HYDROLASE"/>
    <property type="match status" value="1"/>
</dbReference>
<evidence type="ECO:0000313" key="6">
    <source>
        <dbReference type="Proteomes" id="UP000293036"/>
    </source>
</evidence>
<dbReference type="InterPro" id="IPR017853">
    <property type="entry name" value="GH"/>
</dbReference>
<proteinExistence type="inferred from homology"/>
<keyword evidence="2 5" id="KW-0378">Hydrolase</keyword>
<dbReference type="Proteomes" id="UP000293036">
    <property type="component" value="Unassembled WGS sequence"/>
</dbReference>
<evidence type="ECO:0000256" key="4">
    <source>
        <dbReference type="RuleBase" id="RU003690"/>
    </source>
</evidence>
<evidence type="ECO:0000313" key="5">
    <source>
        <dbReference type="EMBL" id="TBW22254.1"/>
    </source>
</evidence>
<dbReference type="EMBL" id="SJDT01000003">
    <property type="protein sequence ID" value="TBW22254.1"/>
    <property type="molecule type" value="Genomic_DNA"/>
</dbReference>
<organism evidence="5 6">
    <name type="scientific">Arcanobacterium bovis</name>
    <dbReference type="NCBI Taxonomy" id="2529275"/>
    <lineage>
        <taxon>Bacteria</taxon>
        <taxon>Bacillati</taxon>
        <taxon>Actinomycetota</taxon>
        <taxon>Actinomycetes</taxon>
        <taxon>Actinomycetales</taxon>
        <taxon>Actinomycetaceae</taxon>
        <taxon>Arcanobacterium</taxon>
    </lineage>
</organism>